<organism evidence="3 4">
    <name type="scientific">Penicillium fimorum</name>
    <dbReference type="NCBI Taxonomy" id="1882269"/>
    <lineage>
        <taxon>Eukaryota</taxon>
        <taxon>Fungi</taxon>
        <taxon>Dikarya</taxon>
        <taxon>Ascomycota</taxon>
        <taxon>Pezizomycotina</taxon>
        <taxon>Eurotiomycetes</taxon>
        <taxon>Eurotiomycetidae</taxon>
        <taxon>Eurotiales</taxon>
        <taxon>Aspergillaceae</taxon>
        <taxon>Penicillium</taxon>
    </lineage>
</organism>
<accession>A0A9X0C742</accession>
<keyword evidence="2" id="KW-1133">Transmembrane helix</keyword>
<evidence type="ECO:0000313" key="3">
    <source>
        <dbReference type="EMBL" id="KAJ5504547.1"/>
    </source>
</evidence>
<evidence type="ECO:0000256" key="1">
    <source>
        <dbReference type="SAM" id="MobiDB-lite"/>
    </source>
</evidence>
<reference evidence="3" key="1">
    <citation type="submission" date="2022-12" db="EMBL/GenBank/DDBJ databases">
        <authorList>
            <person name="Petersen C."/>
        </authorList>
    </citation>
    <scope>NUCLEOTIDE SEQUENCE</scope>
    <source>
        <strain evidence="3">IBT 29495</strain>
    </source>
</reference>
<keyword evidence="2" id="KW-0812">Transmembrane</keyword>
<dbReference type="Proteomes" id="UP001149954">
    <property type="component" value="Unassembled WGS sequence"/>
</dbReference>
<evidence type="ECO:0000256" key="2">
    <source>
        <dbReference type="SAM" id="Phobius"/>
    </source>
</evidence>
<feature type="compositionally biased region" description="Basic residues" evidence="1">
    <location>
        <begin position="58"/>
        <end position="79"/>
    </location>
</feature>
<feature type="region of interest" description="Disordered" evidence="1">
    <location>
        <begin position="172"/>
        <end position="208"/>
    </location>
</feature>
<sequence length="221" mass="23689">MNLEGTAPLFGNFSSFLPRLLVSFTRKIEKMNSIGGDPSAPLNPPPGPGSSINGLTSRQRKRLKEKRRRLRKASPKKAAKAAEEHAARVAELYSRAVQAQANVRYPLLSFPINPNQSSSGVIRRDMTSDEYDLTSLLPPSALVLVCLAAVWSIWAVVAAAIVVVTMLSTGSPRAHQRAPPAPPGPPSNEILPSPTTPLIGLTHPDSPHVSTPVSLAIEFIL</sequence>
<protein>
    <submittedName>
        <fullName evidence="3">Uncharacterized protein</fullName>
    </submittedName>
</protein>
<gene>
    <name evidence="3" type="ORF">N7463_007421</name>
</gene>
<comment type="caution">
    <text evidence="3">The sequence shown here is derived from an EMBL/GenBank/DDBJ whole genome shotgun (WGS) entry which is preliminary data.</text>
</comment>
<feature type="transmembrane region" description="Helical" evidence="2">
    <location>
        <begin position="141"/>
        <end position="167"/>
    </location>
</feature>
<evidence type="ECO:0000313" key="4">
    <source>
        <dbReference type="Proteomes" id="UP001149954"/>
    </source>
</evidence>
<dbReference type="AlphaFoldDB" id="A0A9X0C742"/>
<name>A0A9X0C742_9EURO</name>
<reference evidence="3" key="2">
    <citation type="journal article" date="2023" name="IMA Fungus">
        <title>Comparative genomic study of the Penicillium genus elucidates a diverse pangenome and 15 lateral gene transfer events.</title>
        <authorList>
            <person name="Petersen C."/>
            <person name="Sorensen T."/>
            <person name="Nielsen M.R."/>
            <person name="Sondergaard T.E."/>
            <person name="Sorensen J.L."/>
            <person name="Fitzpatrick D.A."/>
            <person name="Frisvad J.C."/>
            <person name="Nielsen K.L."/>
        </authorList>
    </citation>
    <scope>NUCLEOTIDE SEQUENCE</scope>
    <source>
        <strain evidence="3">IBT 29495</strain>
    </source>
</reference>
<keyword evidence="2" id="KW-0472">Membrane</keyword>
<dbReference type="EMBL" id="JAPWDS010000003">
    <property type="protein sequence ID" value="KAJ5504547.1"/>
    <property type="molecule type" value="Genomic_DNA"/>
</dbReference>
<feature type="region of interest" description="Disordered" evidence="1">
    <location>
        <begin position="35"/>
        <end position="81"/>
    </location>
</feature>
<keyword evidence="4" id="KW-1185">Reference proteome</keyword>
<proteinExistence type="predicted"/>